<dbReference type="InterPro" id="IPR036910">
    <property type="entry name" value="HMG_box_dom_sf"/>
</dbReference>
<dbReference type="SUPFAM" id="SSF47095">
    <property type="entry name" value="HMG-box"/>
    <property type="match status" value="1"/>
</dbReference>
<feature type="DNA-binding region" description="HMG box" evidence="1">
    <location>
        <begin position="55"/>
        <end position="123"/>
    </location>
</feature>
<name>A0ABR4NH79_9FUNG</name>
<accession>A0ABR4NH79</accession>
<dbReference type="PROSITE" id="PS50118">
    <property type="entry name" value="HMG_BOX_2"/>
    <property type="match status" value="1"/>
</dbReference>
<evidence type="ECO:0000259" key="3">
    <source>
        <dbReference type="PROSITE" id="PS50118"/>
    </source>
</evidence>
<organism evidence="4 5">
    <name type="scientific">Polyrhizophydium stewartii</name>
    <dbReference type="NCBI Taxonomy" id="2732419"/>
    <lineage>
        <taxon>Eukaryota</taxon>
        <taxon>Fungi</taxon>
        <taxon>Fungi incertae sedis</taxon>
        <taxon>Chytridiomycota</taxon>
        <taxon>Chytridiomycota incertae sedis</taxon>
        <taxon>Chytridiomycetes</taxon>
        <taxon>Rhizophydiales</taxon>
        <taxon>Rhizophydiales incertae sedis</taxon>
        <taxon>Polyrhizophydium</taxon>
    </lineage>
</organism>
<comment type="caution">
    <text evidence="4">The sequence shown here is derived from an EMBL/GenBank/DDBJ whole genome shotgun (WGS) entry which is preliminary data.</text>
</comment>
<evidence type="ECO:0000256" key="1">
    <source>
        <dbReference type="PROSITE-ProRule" id="PRU00267"/>
    </source>
</evidence>
<keyword evidence="1" id="KW-0539">Nucleus</keyword>
<evidence type="ECO:0000256" key="2">
    <source>
        <dbReference type="SAM" id="MobiDB-lite"/>
    </source>
</evidence>
<feature type="domain" description="HMG box" evidence="3">
    <location>
        <begin position="55"/>
        <end position="123"/>
    </location>
</feature>
<dbReference type="Proteomes" id="UP001527925">
    <property type="component" value="Unassembled WGS sequence"/>
</dbReference>
<keyword evidence="5" id="KW-1185">Reference proteome</keyword>
<keyword evidence="1" id="KW-0238">DNA-binding</keyword>
<feature type="compositionally biased region" description="Basic residues" evidence="2">
    <location>
        <begin position="1"/>
        <end position="15"/>
    </location>
</feature>
<dbReference type="Gene3D" id="1.10.30.10">
    <property type="entry name" value="High mobility group box domain"/>
    <property type="match status" value="1"/>
</dbReference>
<protein>
    <recommendedName>
        <fullName evidence="3">HMG box domain-containing protein</fullName>
    </recommendedName>
</protein>
<dbReference type="Pfam" id="PF00505">
    <property type="entry name" value="HMG_box"/>
    <property type="match status" value="1"/>
</dbReference>
<dbReference type="InterPro" id="IPR009071">
    <property type="entry name" value="HMG_box_dom"/>
</dbReference>
<evidence type="ECO:0000313" key="4">
    <source>
        <dbReference type="EMBL" id="KAL2918867.1"/>
    </source>
</evidence>
<evidence type="ECO:0000313" key="5">
    <source>
        <dbReference type="Proteomes" id="UP001527925"/>
    </source>
</evidence>
<proteinExistence type="predicted"/>
<dbReference type="SMART" id="SM00398">
    <property type="entry name" value="HMG"/>
    <property type="match status" value="1"/>
</dbReference>
<sequence length="137" mass="16083">MKHIHRKFHARHQRRIGVDHPRGEQPASPSPLARGVKRAASPLPDDAPRPPVNRVKRPMNPFMMYCAAVRPLIKQKFGRLTSQAISKHAAEMWRLEPESVRDGFREMSRIAHERRTELNQDFTWMLAYRRRVNRQSS</sequence>
<feature type="region of interest" description="Disordered" evidence="2">
    <location>
        <begin position="1"/>
        <end position="57"/>
    </location>
</feature>
<dbReference type="EMBL" id="JADGIZ020000005">
    <property type="protein sequence ID" value="KAL2918867.1"/>
    <property type="molecule type" value="Genomic_DNA"/>
</dbReference>
<dbReference type="CDD" id="cd00084">
    <property type="entry name" value="HMG-box_SF"/>
    <property type="match status" value="1"/>
</dbReference>
<gene>
    <name evidence="4" type="ORF">HK105_201701</name>
</gene>
<reference evidence="4 5" key="1">
    <citation type="submission" date="2023-09" db="EMBL/GenBank/DDBJ databases">
        <title>Pangenome analysis of Batrachochytrium dendrobatidis and related Chytrids.</title>
        <authorList>
            <person name="Yacoub M.N."/>
            <person name="Stajich J.E."/>
            <person name="James T.Y."/>
        </authorList>
    </citation>
    <scope>NUCLEOTIDE SEQUENCE [LARGE SCALE GENOMIC DNA]</scope>
    <source>
        <strain evidence="4 5">JEL0888</strain>
    </source>
</reference>